<organism evidence="1 2">
    <name type="scientific">Populus alba</name>
    <name type="common">White poplar</name>
    <dbReference type="NCBI Taxonomy" id="43335"/>
    <lineage>
        <taxon>Eukaryota</taxon>
        <taxon>Viridiplantae</taxon>
        <taxon>Streptophyta</taxon>
        <taxon>Embryophyta</taxon>
        <taxon>Tracheophyta</taxon>
        <taxon>Spermatophyta</taxon>
        <taxon>Magnoliopsida</taxon>
        <taxon>eudicotyledons</taxon>
        <taxon>Gunneridae</taxon>
        <taxon>Pentapetalae</taxon>
        <taxon>rosids</taxon>
        <taxon>fabids</taxon>
        <taxon>Malpighiales</taxon>
        <taxon>Salicaceae</taxon>
        <taxon>Saliceae</taxon>
        <taxon>Populus</taxon>
    </lineage>
</organism>
<reference evidence="1 2" key="1">
    <citation type="journal article" date="2024" name="Plant Biotechnol. J.">
        <title>Genome and CRISPR/Cas9 system of a widespread forest tree (Populus alba) in the world.</title>
        <authorList>
            <person name="Liu Y.J."/>
            <person name="Jiang P.F."/>
            <person name="Han X.M."/>
            <person name="Li X.Y."/>
            <person name="Wang H.M."/>
            <person name="Wang Y.J."/>
            <person name="Wang X.X."/>
            <person name="Zeng Q.Y."/>
        </authorList>
    </citation>
    <scope>NUCLEOTIDE SEQUENCE [LARGE SCALE GENOMIC DNA]</scope>
    <source>
        <strain evidence="2">cv. PAL-ZL1</strain>
    </source>
</reference>
<dbReference type="Proteomes" id="UP000309997">
    <property type="component" value="Unassembled WGS sequence"/>
</dbReference>
<sequence>MLPLPVMFHIAEAESIYPPVRGTVEGRSFNVSLLRFTNIEAARVISSAFKASMEIPLFQWSRISRHPKWMPQINAWFRRFEHRFYWDDEHDTVVRRVWENHAEIRLRDFWYDTQKKAKKTARDKGFQGWNDVAVWRDFKPIYIPEDIWPHYLQHVTSERFTRRSQSGAGNQNRPIHGSVTTHTGGSVPFSAHAKRMETYNNRLRERYGDDPSTHPEFNPDLWMEAGSSGGPDKNRVYGLSNTTAANLRSTGTASTAGSSQSVSSSQSKEFVALQQRCDHLSEAYTQLKEEQRLANEQHRAESEQ</sequence>
<evidence type="ECO:0000313" key="2">
    <source>
        <dbReference type="Proteomes" id="UP000309997"/>
    </source>
</evidence>
<dbReference type="EMBL" id="RCHU02000001">
    <property type="protein sequence ID" value="KAL3609650.1"/>
    <property type="molecule type" value="Genomic_DNA"/>
</dbReference>
<protein>
    <submittedName>
        <fullName evidence="1">Uncharacterized protein</fullName>
    </submittedName>
</protein>
<evidence type="ECO:0000313" key="1">
    <source>
        <dbReference type="EMBL" id="KAL3609650.1"/>
    </source>
</evidence>
<proteinExistence type="predicted"/>
<gene>
    <name evidence="1" type="ORF">D5086_000670</name>
</gene>
<name>A0ACC4CWR8_POPAL</name>
<keyword evidence="2" id="KW-1185">Reference proteome</keyword>
<comment type="caution">
    <text evidence="1">The sequence shown here is derived from an EMBL/GenBank/DDBJ whole genome shotgun (WGS) entry which is preliminary data.</text>
</comment>
<accession>A0ACC4CWR8</accession>